<evidence type="ECO:0000256" key="1">
    <source>
        <dbReference type="ARBA" id="ARBA00004115"/>
    </source>
</evidence>
<keyword evidence="7 13" id="KW-1133">Transmembrane helix</keyword>
<evidence type="ECO:0000256" key="2">
    <source>
        <dbReference type="ARBA" id="ARBA00006776"/>
    </source>
</evidence>
<keyword evidence="6" id="KW-0256">Endoplasmic reticulum</keyword>
<evidence type="ECO:0000256" key="9">
    <source>
        <dbReference type="ARBA" id="ARBA00025620"/>
    </source>
</evidence>
<evidence type="ECO:0000256" key="4">
    <source>
        <dbReference type="ARBA" id="ARBA00022692"/>
    </source>
</evidence>
<proteinExistence type="inferred from homology"/>
<evidence type="ECO:0000256" key="14">
    <source>
        <dbReference type="SAM" id="SignalP"/>
    </source>
</evidence>
<sequence length="296" mass="33070">MLPGCKHGDSGRPPRFRMPAQSVSLFFLCLLLWSSHSFAQHAEDKDVVVEDEGEGINEGKFNTEGSTPDLDDEEEAGQLGPSPYAETDFLFTDPPGSLEFIGGKLAKMLVGFYNSGTNDFVVLSMEASLRYPTDHTYYIHNYTVMKYETLVSPITEATFEYMFMPFESLSGRSFGLVVNLNYKQNNGKQFASTVFNDTITINEEVSNFNAETVFLYVVFSCLVCLVVILAYQFIASRRRKMGLKKRTAVPVEMGTSNAADIDFEWIPKEALLLGKSTAKTSPRRRKNERAETAGEG</sequence>
<evidence type="ECO:0000256" key="10">
    <source>
        <dbReference type="ARBA" id="ARBA00025854"/>
    </source>
</evidence>
<dbReference type="PANTHER" id="PTHR12924">
    <property type="entry name" value="TRANSLOCON-ASSOCIATED PROTEIN, ALPHA SUBUNIT"/>
    <property type="match status" value="1"/>
</dbReference>
<reference evidence="15" key="1">
    <citation type="submission" date="2014-03" db="EMBL/GenBank/DDBJ databases">
        <title>The whipworm genome and dual-species transcriptomics of an intimate host-pathogen interaction.</title>
        <authorList>
            <person name="Foth B.J."/>
            <person name="Tsai I.J."/>
            <person name="Reid A.J."/>
            <person name="Bancroft A.J."/>
            <person name="Nichol S."/>
            <person name="Tracey A."/>
            <person name="Holroyd N."/>
            <person name="Cotton J.A."/>
            <person name="Stanley E.J."/>
            <person name="Zarowiecki M."/>
            <person name="Liu J.Z."/>
            <person name="Huckvale T."/>
            <person name="Cooper P.J."/>
            <person name="Grencis R.K."/>
            <person name="Berriman M."/>
        </authorList>
    </citation>
    <scope>NUCLEOTIDE SEQUENCE [LARGE SCALE GENOMIC DNA]</scope>
    <source>
        <strain evidence="15">Edinburgh</strain>
    </source>
</reference>
<comment type="subunit">
    <text evidence="10">Heterotetramer of TRAP-alpha, TRAP-beta, TRAP-delta and TRAP-gamma. Interacts with palmitoylated calnexin (CALX), the interaction is required for efficient folding of glycosylated proteins.</text>
</comment>
<evidence type="ECO:0000256" key="3">
    <source>
        <dbReference type="ARBA" id="ARBA00020280"/>
    </source>
</evidence>
<evidence type="ECO:0000256" key="6">
    <source>
        <dbReference type="ARBA" id="ARBA00022824"/>
    </source>
</evidence>
<evidence type="ECO:0000256" key="8">
    <source>
        <dbReference type="ARBA" id="ARBA00023136"/>
    </source>
</evidence>
<dbReference type="Proteomes" id="UP000046395">
    <property type="component" value="Unassembled WGS sequence"/>
</dbReference>
<reference evidence="16 17" key="2">
    <citation type="submission" date="2019-12" db="UniProtKB">
        <authorList>
            <consortium name="WormBaseParasite"/>
        </authorList>
    </citation>
    <scope>IDENTIFICATION</scope>
</reference>
<feature type="transmembrane region" description="Helical" evidence="13">
    <location>
        <begin position="213"/>
        <end position="234"/>
    </location>
</feature>
<feature type="region of interest" description="Disordered" evidence="12">
    <location>
        <begin position="51"/>
        <end position="77"/>
    </location>
</feature>
<evidence type="ECO:0000256" key="13">
    <source>
        <dbReference type="SAM" id="Phobius"/>
    </source>
</evidence>
<organism evidence="15 17">
    <name type="scientific">Trichuris muris</name>
    <name type="common">Mouse whipworm</name>
    <dbReference type="NCBI Taxonomy" id="70415"/>
    <lineage>
        <taxon>Eukaryota</taxon>
        <taxon>Metazoa</taxon>
        <taxon>Ecdysozoa</taxon>
        <taxon>Nematoda</taxon>
        <taxon>Enoplea</taxon>
        <taxon>Dorylaimia</taxon>
        <taxon>Trichinellida</taxon>
        <taxon>Trichuridae</taxon>
        <taxon>Trichuris</taxon>
    </lineage>
</organism>
<feature type="region of interest" description="Disordered" evidence="12">
    <location>
        <begin position="276"/>
        <end position="296"/>
    </location>
</feature>
<comment type="function">
    <text evidence="9">TRAP proteins are part of a complex whose function is to bind calcium to the ER membrane and thereby regulate the retention of ER resident proteins. May be involved in the recycling of the translocation apparatus after completion of the translocation process or may function as a membrane-bound chaperone facilitating folding of translocated proteins.</text>
</comment>
<protein>
    <recommendedName>
        <fullName evidence="3">Translocon-associated protein subunit alpha</fullName>
    </recommendedName>
    <alternativeName>
        <fullName evidence="11">Signal sequence receptor subunit alpha</fullName>
    </alternativeName>
</protein>
<accession>A0A5S6QUD2</accession>
<dbReference type="STRING" id="70415.A0A5S6QUD2"/>
<feature type="signal peptide" evidence="14">
    <location>
        <begin position="1"/>
        <end position="39"/>
    </location>
</feature>
<feature type="chain" id="PRO_5044624354" description="Translocon-associated protein subunit alpha" evidence="14">
    <location>
        <begin position="40"/>
        <end position="296"/>
    </location>
</feature>
<evidence type="ECO:0000313" key="16">
    <source>
        <dbReference type="WBParaSite" id="TMUE_0000001379.1"/>
    </source>
</evidence>
<evidence type="ECO:0000256" key="7">
    <source>
        <dbReference type="ARBA" id="ARBA00022989"/>
    </source>
</evidence>
<keyword evidence="15" id="KW-1185">Reference proteome</keyword>
<dbReference type="WBParaSite" id="TMUE_3000010733.1">
    <property type="protein sequence ID" value="TMUE_3000010733.1"/>
    <property type="gene ID" value="WBGene00285521"/>
</dbReference>
<dbReference type="WBParaSite" id="TMUE_0000001379.1">
    <property type="protein sequence ID" value="TMUE_0000001379.1"/>
    <property type="gene ID" value="WBGene00297276"/>
</dbReference>
<comment type="similarity">
    <text evidence="2">Belongs to the TRAP-alpha family.</text>
</comment>
<dbReference type="Pfam" id="PF03896">
    <property type="entry name" value="TRAP_alpha"/>
    <property type="match status" value="1"/>
</dbReference>
<comment type="subcellular location">
    <subcellularLocation>
        <location evidence="1">Endoplasmic reticulum membrane</location>
        <topology evidence="1">Single-pass type I membrane protein</topology>
    </subcellularLocation>
</comment>
<dbReference type="AlphaFoldDB" id="A0A5S6QUD2"/>
<keyword evidence="5 14" id="KW-0732">Signal</keyword>
<evidence type="ECO:0000313" key="15">
    <source>
        <dbReference type="Proteomes" id="UP000046395"/>
    </source>
</evidence>
<evidence type="ECO:0000256" key="11">
    <source>
        <dbReference type="ARBA" id="ARBA00031071"/>
    </source>
</evidence>
<evidence type="ECO:0000313" key="17">
    <source>
        <dbReference type="WBParaSite" id="TMUE_3000010733.1"/>
    </source>
</evidence>
<dbReference type="PANTHER" id="PTHR12924:SF0">
    <property type="entry name" value="TRANSLOCON-ASSOCIATED PROTEIN SUBUNIT ALPHA"/>
    <property type="match status" value="1"/>
</dbReference>
<name>A0A5S6QUD2_TRIMR</name>
<dbReference type="InterPro" id="IPR005595">
    <property type="entry name" value="TRAP_alpha"/>
</dbReference>
<evidence type="ECO:0000256" key="12">
    <source>
        <dbReference type="SAM" id="MobiDB-lite"/>
    </source>
</evidence>
<keyword evidence="8 13" id="KW-0472">Membrane</keyword>
<evidence type="ECO:0000256" key="5">
    <source>
        <dbReference type="ARBA" id="ARBA00022729"/>
    </source>
</evidence>
<dbReference type="GO" id="GO:0005789">
    <property type="term" value="C:endoplasmic reticulum membrane"/>
    <property type="evidence" value="ECO:0007669"/>
    <property type="project" value="UniProtKB-SubCell"/>
</dbReference>
<keyword evidence="4 13" id="KW-0812">Transmembrane</keyword>